<name>A0A139XEG7_9CYAN</name>
<dbReference type="PROSITE" id="PS52018">
    <property type="entry name" value="DART"/>
    <property type="match status" value="1"/>
</dbReference>
<keyword evidence="5 6" id="KW-0238">DNA-binding</keyword>
<reference evidence="9 10" key="1">
    <citation type="journal article" date="2013" name="Genome Biol. Evol.">
        <title>Genomes of Stigonematalean cyanobacteria (subsection V) and the evolution of oxygenic photosynthesis from prokaryotes to plastids.</title>
        <authorList>
            <person name="Dagan T."/>
            <person name="Roettger M."/>
            <person name="Stucken K."/>
            <person name="Landan G."/>
            <person name="Koch R."/>
            <person name="Major P."/>
            <person name="Gould S.B."/>
            <person name="Goremykin V.V."/>
            <person name="Rippka R."/>
            <person name="Tandeau de Marsac N."/>
            <person name="Gugger M."/>
            <person name="Lockhart P.J."/>
            <person name="Allen J.F."/>
            <person name="Brune I."/>
            <person name="Maus I."/>
            <person name="Puhler A."/>
            <person name="Martin W.F."/>
        </authorList>
    </citation>
    <scope>NUCLEOTIDE SEQUENCE [LARGE SCALE GENOMIC DNA]</scope>
    <source>
        <strain evidence="9 10">PCC 7110</strain>
    </source>
</reference>
<dbReference type="GO" id="GO:0016757">
    <property type="term" value="F:glycosyltransferase activity"/>
    <property type="evidence" value="ECO:0007669"/>
    <property type="project" value="UniProtKB-KW"/>
</dbReference>
<proteinExistence type="inferred from homology"/>
<dbReference type="Pfam" id="PF14487">
    <property type="entry name" value="DarT"/>
    <property type="match status" value="1"/>
</dbReference>
<keyword evidence="7" id="KW-0175">Coiled coil</keyword>
<comment type="caution">
    <text evidence="9">The sequence shown here is derived from an EMBL/GenBank/DDBJ whole genome shotgun (WGS) entry which is preliminary data.</text>
</comment>
<evidence type="ECO:0000256" key="4">
    <source>
        <dbReference type="ARBA" id="ARBA00022695"/>
    </source>
</evidence>
<dbReference type="GO" id="GO:0016779">
    <property type="term" value="F:nucleotidyltransferase activity"/>
    <property type="evidence" value="ECO:0007669"/>
    <property type="project" value="UniProtKB-KW"/>
</dbReference>
<dbReference type="InterPro" id="IPR029494">
    <property type="entry name" value="DarT"/>
</dbReference>
<sequence length="1954" mass="226954">MFKELRYLLHGNKQKYEDITTLLYITSSESTLWQKIGEQVLQRKGEAWRLLHSVLVEHIPTAKRQSLGITTLQPEQVVDLIRELSPECVDGHLLDPSERYELLRYINQRSTNEDLWKALQVHEATNGQLVRIEADKMYLENQDFSFDERLQNYVVLIRENKQELKQDWIPRWTPQTAIATILKLSNPHEYWELILDALQRMSPQERESWRSELQITSWLPCQGRGISPQDVIKLPDNLVKHEQAIASLDGAKYPEKILPNSVRTSSAYAWVIQLFTYWNAETVIRKVLAQAEKSLKYWSRFSMVILDAIQDLEIQKDLELLLKTEKWLFLEERCIAPEQVIEIPKELKQHLTALVDLSPDEYTEYSRLTDEIRTHKSFKKLSKLFCRWYENDIISFILRQRQPHEYLHITLDALNYLFSNFRHLNTNNDSSLRTTAWLADAQGKAVHPHNVLHYPSIKNEIEELLLVVPSTYVASSQLTTSIRKHESCWQWLTQELFITQDKALARVGELLKQALEYQLGEFELDEYPIDDIFQVFNKLEICFLPVCNLAKKINIENFKKYLLPNLLGKIDEEKLVKLFLTLASTSSQPEESILKVFNCYLELAVRYNRFQQIIEKIRLLNRNRQWQASAQLTWGNMDNIDPASVLDSTQAEIMSSYLNLLPKTNLAALSTLTSAVEETNYSVLKKYFYDWDLHCPSEPIGAFLSLLYGGEGNVKHLASCYLGKRDLGNIRQRIFEDKPIPNRVFRIHVGQASDRTRNVQSLLGHTFKVSLANTKRPSHLFVSKLAPDVTDIELIPIQPQEFIPSELIKLLKNSTRVLLKDVYRLTPLSLDEIWEDLCQSDQLDIQVAKNLLLESAPSVMRMLGAHKRSSAINSILTHWDNLRRLRAELRQQKKSTEKLDEQIENLISKLSNLLESESSESEQLREQLWQAVRAKIKEQGYRLQSIAFELFQNADDAVIEWMGMTTTKKLEEKRKQFIVVCTDNKLLFIHVGRPIGCFQHPERPEIQYRDKGFDRDLEKMLTFNISDKGDGVTGKFGLGFKSIYLACKQPCVLSKNLGFSVAGGLIPSRLNHEKTNELREYLQHYIELPDATIVELALEQKRYVQDIVKDFQELISILLVFAKGIKTCRFINQQHPEERLSWNPSPVLNVPGVETSKYRRASDDRESILLCFRIPGEDASLLLGIFEQNGRLYPALPKDTPTFWVTAPTREQLFLGFVLNADLDITPGRESLVKSSTRNRQLARRIGKGLGEVLHNLRRASEDNWQALAATLGIPNTDEYEFWNFLWNTLAVSWQQKDQSEGIDIIRNMLTGDRTMGYLITRCQSLPTGLYSYHRQLISLDNVKYRVTGKLLDQSCFLKVANWSNFQQQYQGNLIAHERWEEVKKLLEAAFDERRYKVTDLQLLDVLKNEIGMNEPKVTLYKASYIGELISKEFFNSFNISSELSHLQSFLETVRFLSKAGTYLTSQKLLDSQSNTLEENLLVGFAPDDRILHSDYNQTALNFFYACRLRRDSVSKDEIVIWVLQAQTDEQRQAVYVYLLRGEKREEIAPILYSNREGYWFGSHRQIIDILEYMVLIVIEREKVIVSLEPPKETSGENEEIEAYNPFFEIQSTCTRNDFSLERAQQEQEAFARVLLDGLNRQSSSWKGYIYHFTHIENAVSILQGERLLARNKCNNFRDSAGASLIAHTSKDVKDFARFYFRPKTPTQWHNESLGKRKGKIYALCPVPIFFCVNLERVLETHGSKCGISNGNLAASGSHYGNSVNFLKESFDFNHVYSTLQEVGKEIFLRASQQEFIIHHYLDFTKLNLEDISLICRNTHDKQLLLHLMGRNSKYAHRVFEEKDILDKSLFYHENPYIKITNHGQYFEVEIEKYESSVNMIEGELYLKFTQETLLNREISSKFHDISKVLLGESTSVTASRNIQLQYKPNTRMSVYFKEYGKDWLIYTNEPQNH</sequence>
<keyword evidence="10" id="KW-1185">Reference proteome</keyword>
<keyword evidence="2" id="KW-0328">Glycosyltransferase</keyword>
<evidence type="ECO:0000256" key="7">
    <source>
        <dbReference type="SAM" id="Coils"/>
    </source>
</evidence>
<evidence type="ECO:0000313" key="9">
    <source>
        <dbReference type="EMBL" id="KYC43043.1"/>
    </source>
</evidence>
<dbReference type="InterPro" id="IPR036890">
    <property type="entry name" value="HATPase_C_sf"/>
</dbReference>
<dbReference type="EMBL" id="ANNX02000016">
    <property type="protein sequence ID" value="KYC43043.1"/>
    <property type="molecule type" value="Genomic_DNA"/>
</dbReference>
<evidence type="ECO:0000313" key="10">
    <source>
        <dbReference type="Proteomes" id="UP000076925"/>
    </source>
</evidence>
<feature type="coiled-coil region" evidence="7">
    <location>
        <begin position="882"/>
        <end position="927"/>
    </location>
</feature>
<dbReference type="STRING" id="128403.WA1_13150"/>
<comment type="similarity">
    <text evidence="6">Belongs to the DarT ADP-ribosyltransferase family.</text>
</comment>
<dbReference type="OrthoDB" id="9802640at2"/>
<comment type="caution">
    <text evidence="6">Lacks conserved residue(s) required for the propagation of feature annotation.</text>
</comment>
<keyword evidence="1 6" id="KW-1277">Toxin-antitoxin system</keyword>
<evidence type="ECO:0000256" key="5">
    <source>
        <dbReference type="ARBA" id="ARBA00023125"/>
    </source>
</evidence>
<dbReference type="Gene3D" id="3.30.565.10">
    <property type="entry name" value="Histidine kinase-like ATPase, C-terminal domain"/>
    <property type="match status" value="1"/>
</dbReference>
<keyword evidence="4" id="KW-0548">Nucleotidyltransferase</keyword>
<dbReference type="RefSeq" id="WP_017745204.1">
    <property type="nucleotide sequence ID" value="NZ_KQ976354.1"/>
</dbReference>
<feature type="domain" description="DarT" evidence="8">
    <location>
        <begin position="1648"/>
        <end position="1852"/>
    </location>
</feature>
<organism evidence="9 10">
    <name type="scientific">Scytonema hofmannii PCC 7110</name>
    <dbReference type="NCBI Taxonomy" id="128403"/>
    <lineage>
        <taxon>Bacteria</taxon>
        <taxon>Bacillati</taxon>
        <taxon>Cyanobacteriota</taxon>
        <taxon>Cyanophyceae</taxon>
        <taxon>Nostocales</taxon>
        <taxon>Scytonemataceae</taxon>
        <taxon>Scytonema</taxon>
    </lineage>
</organism>
<evidence type="ECO:0000256" key="2">
    <source>
        <dbReference type="ARBA" id="ARBA00022676"/>
    </source>
</evidence>
<dbReference type="GO" id="GO:0003677">
    <property type="term" value="F:DNA binding"/>
    <property type="evidence" value="ECO:0007669"/>
    <property type="project" value="UniProtKB-UniRule"/>
</dbReference>
<dbReference type="SUPFAM" id="SSF55874">
    <property type="entry name" value="ATPase domain of HSP90 chaperone/DNA topoisomerase II/histidine kinase"/>
    <property type="match status" value="1"/>
</dbReference>
<evidence type="ECO:0000256" key="3">
    <source>
        <dbReference type="ARBA" id="ARBA00022679"/>
    </source>
</evidence>
<evidence type="ECO:0000256" key="6">
    <source>
        <dbReference type="PROSITE-ProRule" id="PRU01362"/>
    </source>
</evidence>
<evidence type="ECO:0000259" key="8">
    <source>
        <dbReference type="PROSITE" id="PS52018"/>
    </source>
</evidence>
<evidence type="ECO:0000256" key="1">
    <source>
        <dbReference type="ARBA" id="ARBA00022649"/>
    </source>
</evidence>
<protein>
    <recommendedName>
        <fullName evidence="8">DarT domain-containing protein</fullName>
    </recommendedName>
</protein>
<keyword evidence="3" id="KW-0808">Transferase</keyword>
<accession>A0A139XEG7</accession>
<gene>
    <name evidence="9" type="ORF">WA1_13150</name>
</gene>
<dbReference type="Proteomes" id="UP000076925">
    <property type="component" value="Unassembled WGS sequence"/>
</dbReference>